<sequence>MGGHDHYRRPSVIVVEAKRTTTKKPSRSRPSQQSRRDEPSRAPAGFVKLGDSGQDECYRNGYGVYALTKKLLASARLPSDRVILTGRAGLSAFLRAFSQHIDTPLYCVAQTGFSIVLDELIPKTTVHAILNSSHAVCILHGLCADERPEYRITEARYAHDHADQIMSGCLNIALGSASRNIVMSVAGHLPRRDLLARSDAVRPPSRLRRSLEPLLPNFRTLVRLRLANSAEHQDTHAAHLPSHVPLHLLDLDATTFVIPLKHLSPSDLRTCFATGAVDFFCFWPLVPLFYLRMKLGDTRQFDVLRKARLDHTSFAEVGKMVSPRVVAELLGFTRVLVDLDKEDIVASAATRWAEGTFRLTIHEAERWKLFVRYTISWAEHMLEVMLGEPESPPSEFHPPHRDEPSRGHDDPLPRSRSTRSARPTSRHALPPSVDGPYYSDPSSDEDSRDGSSTDEDVYNLPPLRTNARPSRTKEDPQISRRFAGIPAPQPYTPSGEDEASRSTRRKKTDKSSSKSPATFFGVPIVRDKYRPKRHDSGRR</sequence>
<evidence type="ECO:0000256" key="1">
    <source>
        <dbReference type="SAM" id="MobiDB-lite"/>
    </source>
</evidence>
<gene>
    <name evidence="2" type="ORF">RHTO0S_13e04522g</name>
</gene>
<evidence type="ECO:0000313" key="2">
    <source>
        <dbReference type="EMBL" id="CDR46994.1"/>
    </source>
</evidence>
<feature type="compositionally biased region" description="Low complexity" evidence="1">
    <location>
        <begin position="430"/>
        <end position="441"/>
    </location>
</feature>
<dbReference type="OrthoDB" id="10538105at2759"/>
<feature type="compositionally biased region" description="Basic and acidic residues" evidence="1">
    <location>
        <begin position="397"/>
        <end position="413"/>
    </location>
</feature>
<accession>A0A061BJ37</accession>
<proteinExistence type="predicted"/>
<organism evidence="2">
    <name type="scientific">Rhodotorula toruloides</name>
    <name type="common">Yeast</name>
    <name type="synonym">Rhodosporidium toruloides</name>
    <dbReference type="NCBI Taxonomy" id="5286"/>
    <lineage>
        <taxon>Eukaryota</taxon>
        <taxon>Fungi</taxon>
        <taxon>Dikarya</taxon>
        <taxon>Basidiomycota</taxon>
        <taxon>Pucciniomycotina</taxon>
        <taxon>Microbotryomycetes</taxon>
        <taxon>Sporidiobolales</taxon>
        <taxon>Sporidiobolaceae</taxon>
        <taxon>Rhodotorula</taxon>
    </lineage>
</organism>
<feature type="compositionally biased region" description="Acidic residues" evidence="1">
    <location>
        <begin position="442"/>
        <end position="457"/>
    </location>
</feature>
<dbReference type="EMBL" id="LK052948">
    <property type="protein sequence ID" value="CDR46994.1"/>
    <property type="molecule type" value="Genomic_DNA"/>
</dbReference>
<protein>
    <submittedName>
        <fullName evidence="2">RHTO0S13e04522g1_1</fullName>
    </submittedName>
</protein>
<dbReference type="AlphaFoldDB" id="A0A061BJ37"/>
<name>A0A061BJ37_RHOTO</name>
<reference evidence="2" key="1">
    <citation type="journal article" date="2014" name="Genome Announc.">
        <title>Draft genome sequence of Rhodosporidium toruloides CECT1137, an oleaginous yeast of biotechnological interest.</title>
        <authorList>
            <person name="Morin N."/>
            <person name="Calcas X."/>
            <person name="Devillers H."/>
            <person name="Durrens P."/>
            <person name="Sherman D.J."/>
            <person name="Nicaud J.-M."/>
            <person name="Neuveglise C."/>
        </authorList>
    </citation>
    <scope>NUCLEOTIDE SEQUENCE</scope>
    <source>
        <strain evidence="2">CECT1137</strain>
    </source>
</reference>
<feature type="compositionally biased region" description="Basic residues" evidence="1">
    <location>
        <begin position="529"/>
        <end position="539"/>
    </location>
</feature>
<feature type="compositionally biased region" description="Low complexity" evidence="1">
    <location>
        <begin position="414"/>
        <end position="423"/>
    </location>
</feature>
<feature type="region of interest" description="Disordered" evidence="1">
    <location>
        <begin position="388"/>
        <end position="539"/>
    </location>
</feature>
<feature type="region of interest" description="Disordered" evidence="1">
    <location>
        <begin position="1"/>
        <end position="46"/>
    </location>
</feature>